<dbReference type="RefSeq" id="WP_248951095.1">
    <property type="nucleotide sequence ID" value="NZ_JAKILB010000011.1"/>
</dbReference>
<dbReference type="AlphaFoldDB" id="A0A9X1ZEC3"/>
<dbReference type="SUPFAM" id="SSF52402">
    <property type="entry name" value="Adenine nucleotide alpha hydrolases-like"/>
    <property type="match status" value="2"/>
</dbReference>
<name>A0A9X1ZEC3_9GAMM</name>
<accession>A0A9X1ZEC3</accession>
<dbReference type="EMBL" id="JAKILB010000011">
    <property type="protein sequence ID" value="MCL1140021.1"/>
    <property type="molecule type" value="Genomic_DNA"/>
</dbReference>
<feature type="domain" description="UspA" evidence="2">
    <location>
        <begin position="226"/>
        <end position="296"/>
    </location>
</feature>
<dbReference type="Proteomes" id="UP001139293">
    <property type="component" value="Unassembled WGS sequence"/>
</dbReference>
<feature type="domain" description="UspA" evidence="2">
    <location>
        <begin position="1"/>
        <end position="170"/>
    </location>
</feature>
<dbReference type="PRINTS" id="PR01438">
    <property type="entry name" value="UNVRSLSTRESS"/>
</dbReference>
<evidence type="ECO:0000313" key="4">
    <source>
        <dbReference type="Proteomes" id="UP001139293"/>
    </source>
</evidence>
<dbReference type="Pfam" id="PF00582">
    <property type="entry name" value="Usp"/>
    <property type="match status" value="2"/>
</dbReference>
<keyword evidence="4" id="KW-1185">Reference proteome</keyword>
<sequence>MKNIVACIDGSKLTLATCEASAWGAQKIQSPLTLLHVLDKPMQPVASELSGQIGLGTQEELLNELIELDELRSKVALKHGKQLLDNAKELAIMRGVDDVTLLQRHGNLLDTLADLESELSLLVMGRSGEDHCAEKSPSEHGSTAKARISQAIGSQLENIIRSIKSDILVVNEQFNWPRAYMIAFDGSEASSNLIEKILNTQLLTGLECHLVMVHADAVKTSAFTNAAARLMQAGLPVTQRVLTGNVDAALLNYQQQQQLDLIVMGAYSHTRLRQYFVGSNTTQVLATSVVPVLLIR</sequence>
<evidence type="ECO:0000259" key="2">
    <source>
        <dbReference type="Pfam" id="PF00582"/>
    </source>
</evidence>
<organism evidence="3 4">
    <name type="scientific">Shewanella pneumatophori</name>
    <dbReference type="NCBI Taxonomy" id="314092"/>
    <lineage>
        <taxon>Bacteria</taxon>
        <taxon>Pseudomonadati</taxon>
        <taxon>Pseudomonadota</taxon>
        <taxon>Gammaproteobacteria</taxon>
        <taxon>Alteromonadales</taxon>
        <taxon>Shewanellaceae</taxon>
        <taxon>Shewanella</taxon>
    </lineage>
</organism>
<comment type="similarity">
    <text evidence="1">Belongs to the universal stress protein A family.</text>
</comment>
<proteinExistence type="inferred from homology"/>
<reference evidence="3" key="1">
    <citation type="submission" date="2022-01" db="EMBL/GenBank/DDBJ databases">
        <title>Whole genome-based taxonomy of the Shewanellaceae.</title>
        <authorList>
            <person name="Martin-Rodriguez A.J."/>
        </authorList>
    </citation>
    <scope>NUCLEOTIDE SEQUENCE</scope>
    <source>
        <strain evidence="3">KCTC 23973</strain>
    </source>
</reference>
<dbReference type="InterPro" id="IPR006015">
    <property type="entry name" value="Universal_stress_UspA"/>
</dbReference>
<dbReference type="PANTHER" id="PTHR46268">
    <property type="entry name" value="STRESS RESPONSE PROTEIN NHAX"/>
    <property type="match status" value="1"/>
</dbReference>
<dbReference type="PANTHER" id="PTHR46268:SF15">
    <property type="entry name" value="UNIVERSAL STRESS PROTEIN HP_0031"/>
    <property type="match status" value="1"/>
</dbReference>
<evidence type="ECO:0000256" key="1">
    <source>
        <dbReference type="ARBA" id="ARBA00008791"/>
    </source>
</evidence>
<dbReference type="InterPro" id="IPR006016">
    <property type="entry name" value="UspA"/>
</dbReference>
<protein>
    <submittedName>
        <fullName evidence="3">Universal stress protein</fullName>
    </submittedName>
</protein>
<comment type="caution">
    <text evidence="3">The sequence shown here is derived from an EMBL/GenBank/DDBJ whole genome shotgun (WGS) entry which is preliminary data.</text>
</comment>
<evidence type="ECO:0000313" key="3">
    <source>
        <dbReference type="EMBL" id="MCL1140021.1"/>
    </source>
</evidence>
<gene>
    <name evidence="3" type="ORF">L2740_15855</name>
</gene>
<dbReference type="CDD" id="cd00293">
    <property type="entry name" value="USP-like"/>
    <property type="match status" value="2"/>
</dbReference>
<dbReference type="Gene3D" id="3.40.50.12370">
    <property type="match status" value="1"/>
</dbReference>